<reference evidence="2" key="1">
    <citation type="journal article" date="2014" name="Int. J. Syst. Evol. Microbiol.">
        <title>Complete genome sequence of Corynebacterium casei LMG S-19264T (=DSM 44701T), isolated from a smear-ripened cheese.</title>
        <authorList>
            <consortium name="US DOE Joint Genome Institute (JGI-PGF)"/>
            <person name="Walter F."/>
            <person name="Albersmeier A."/>
            <person name="Kalinowski J."/>
            <person name="Ruckert C."/>
        </authorList>
    </citation>
    <scope>NUCLEOTIDE SEQUENCE</scope>
    <source>
        <strain evidence="2">JCM 4637</strain>
    </source>
</reference>
<feature type="compositionally biased region" description="Polar residues" evidence="1">
    <location>
        <begin position="16"/>
        <end position="29"/>
    </location>
</feature>
<dbReference type="AlphaFoldDB" id="A0A918X5E4"/>
<comment type="caution">
    <text evidence="2">The sequence shown here is derived from an EMBL/GenBank/DDBJ whole genome shotgun (WGS) entry which is preliminary data.</text>
</comment>
<reference evidence="2" key="2">
    <citation type="submission" date="2020-09" db="EMBL/GenBank/DDBJ databases">
        <authorList>
            <person name="Sun Q."/>
            <person name="Ohkuma M."/>
        </authorList>
    </citation>
    <scope>NUCLEOTIDE SEQUENCE</scope>
    <source>
        <strain evidence="2">JCM 4637</strain>
    </source>
</reference>
<sequence>MLRRAPPDVTRKSRTPRTPSASQPKTRTYMTAPDWRDAPGRLGLLMPRRAEGRAQDEDRSVFWPVKAVLQGFCRRLSHPSKLPSLTDSPRTPICCGCGGAAVLVPGEVNARAEPVPGLADQTADGAADLPG</sequence>
<proteinExistence type="predicted"/>
<accession>A0A918X5E4</accession>
<evidence type="ECO:0000313" key="3">
    <source>
        <dbReference type="Proteomes" id="UP000638353"/>
    </source>
</evidence>
<name>A0A918X5E4_9ACTN</name>
<protein>
    <submittedName>
        <fullName evidence="2">Uncharacterized protein</fullName>
    </submittedName>
</protein>
<dbReference type="Proteomes" id="UP000638353">
    <property type="component" value="Unassembled WGS sequence"/>
</dbReference>
<feature type="region of interest" description="Disordered" evidence="1">
    <location>
        <begin position="1"/>
        <end position="41"/>
    </location>
</feature>
<organism evidence="2 3">
    <name type="scientific">Streptomyces finlayi</name>
    <dbReference type="NCBI Taxonomy" id="67296"/>
    <lineage>
        <taxon>Bacteria</taxon>
        <taxon>Bacillati</taxon>
        <taxon>Actinomycetota</taxon>
        <taxon>Actinomycetes</taxon>
        <taxon>Kitasatosporales</taxon>
        <taxon>Streptomycetaceae</taxon>
        <taxon>Streptomyces</taxon>
    </lineage>
</organism>
<gene>
    <name evidence="2" type="ORF">GCM10010334_72130</name>
</gene>
<evidence type="ECO:0000313" key="2">
    <source>
        <dbReference type="EMBL" id="GHD13692.1"/>
    </source>
</evidence>
<dbReference type="EMBL" id="BMVC01000020">
    <property type="protein sequence ID" value="GHD13692.1"/>
    <property type="molecule type" value="Genomic_DNA"/>
</dbReference>
<evidence type="ECO:0000256" key="1">
    <source>
        <dbReference type="SAM" id="MobiDB-lite"/>
    </source>
</evidence>
<feature type="compositionally biased region" description="Basic and acidic residues" evidence="1">
    <location>
        <begin position="1"/>
        <end position="11"/>
    </location>
</feature>